<dbReference type="EMBL" id="BEZZ01001077">
    <property type="protein sequence ID" value="GCC37903.1"/>
    <property type="molecule type" value="Genomic_DNA"/>
</dbReference>
<dbReference type="Proteomes" id="UP000287033">
    <property type="component" value="Unassembled WGS sequence"/>
</dbReference>
<comment type="caution">
    <text evidence="2">The sequence shown here is derived from an EMBL/GenBank/DDBJ whole genome shotgun (WGS) entry which is preliminary data.</text>
</comment>
<evidence type="ECO:0000313" key="2">
    <source>
        <dbReference type="EMBL" id="GCC37903.1"/>
    </source>
</evidence>
<organism evidence="2 3">
    <name type="scientific">Chiloscyllium punctatum</name>
    <name type="common">Brownbanded bambooshark</name>
    <name type="synonym">Hemiscyllium punctatum</name>
    <dbReference type="NCBI Taxonomy" id="137246"/>
    <lineage>
        <taxon>Eukaryota</taxon>
        <taxon>Metazoa</taxon>
        <taxon>Chordata</taxon>
        <taxon>Craniata</taxon>
        <taxon>Vertebrata</taxon>
        <taxon>Chondrichthyes</taxon>
        <taxon>Elasmobranchii</taxon>
        <taxon>Galeomorphii</taxon>
        <taxon>Galeoidea</taxon>
        <taxon>Orectolobiformes</taxon>
        <taxon>Hemiscylliidae</taxon>
        <taxon>Chiloscyllium</taxon>
    </lineage>
</organism>
<evidence type="ECO:0000256" key="1">
    <source>
        <dbReference type="SAM" id="MobiDB-lite"/>
    </source>
</evidence>
<dbReference type="InterPro" id="IPR010736">
    <property type="entry name" value="SHIPPO-rpt"/>
</dbReference>
<name>A0A401T5F3_CHIPU</name>
<feature type="region of interest" description="Disordered" evidence="1">
    <location>
        <begin position="153"/>
        <end position="194"/>
    </location>
</feature>
<dbReference type="OMA" id="YVNHDCT"/>
<dbReference type="AlphaFoldDB" id="A0A401T5F3"/>
<dbReference type="InterPro" id="IPR051291">
    <property type="entry name" value="CIMAP"/>
</dbReference>
<dbReference type="PANTHER" id="PTHR21580">
    <property type="entry name" value="SHIPPO-1-RELATED"/>
    <property type="match status" value="1"/>
</dbReference>
<keyword evidence="3" id="KW-1185">Reference proteome</keyword>
<sequence>MWVYHTLMRVEHHDCIQRNIRTGVGPGPGTYGLPPAIGFVGHDYTKHTNPAYTFGKKHSSALYEVNCSPGPQYYVDPKITRFGRSGTPAFSILGRVKISDVSRKLGTPGPGTYNPEAAPHLNEHRSPAYSIGSRTEYRKLDVVPAPNRYTLPSLLGPKVPTKPSSASFSVTGRTKRNDLSKTPGPGRYNRTDPNIYKRKLPSYSMLGRYDLPTYYTQKPGPGAHSPEKVTVNKPRPPAFSMGLRHSEFVTPLIIDISD</sequence>
<feature type="compositionally biased region" description="Polar residues" evidence="1">
    <location>
        <begin position="162"/>
        <end position="172"/>
    </location>
</feature>
<reference evidence="2 3" key="1">
    <citation type="journal article" date="2018" name="Nat. Ecol. Evol.">
        <title>Shark genomes provide insights into elasmobranch evolution and the origin of vertebrates.</title>
        <authorList>
            <person name="Hara Y"/>
            <person name="Yamaguchi K"/>
            <person name="Onimaru K"/>
            <person name="Kadota M"/>
            <person name="Koyanagi M"/>
            <person name="Keeley SD"/>
            <person name="Tatsumi K"/>
            <person name="Tanaka K"/>
            <person name="Motone F"/>
            <person name="Kageyama Y"/>
            <person name="Nozu R"/>
            <person name="Adachi N"/>
            <person name="Nishimura O"/>
            <person name="Nakagawa R"/>
            <person name="Tanegashima C"/>
            <person name="Kiyatake I"/>
            <person name="Matsumoto R"/>
            <person name="Murakumo K"/>
            <person name="Nishida K"/>
            <person name="Terakita A"/>
            <person name="Kuratani S"/>
            <person name="Sato K"/>
            <person name="Hyodo S Kuraku.S."/>
        </authorList>
    </citation>
    <scope>NUCLEOTIDE SEQUENCE [LARGE SCALE GENOMIC DNA]</scope>
</reference>
<protein>
    <submittedName>
        <fullName evidence="2">Uncharacterized protein</fullName>
    </submittedName>
</protein>
<accession>A0A401T5F3</accession>
<dbReference type="GO" id="GO:0005856">
    <property type="term" value="C:cytoskeleton"/>
    <property type="evidence" value="ECO:0007669"/>
    <property type="project" value="TreeGrafter"/>
</dbReference>
<evidence type="ECO:0000313" key="3">
    <source>
        <dbReference type="Proteomes" id="UP000287033"/>
    </source>
</evidence>
<dbReference type="Pfam" id="PF07004">
    <property type="entry name" value="SHIPPO-rpt"/>
    <property type="match status" value="6"/>
</dbReference>
<dbReference type="PANTHER" id="PTHR21580:SF57">
    <property type="entry name" value="OUTER DENSE FIBER OF SPERM TAILS 3-LIKE 2-RELATED"/>
    <property type="match status" value="1"/>
</dbReference>
<proteinExistence type="predicted"/>
<gene>
    <name evidence="2" type="ORF">chiPu_0016412</name>
</gene>
<dbReference type="OrthoDB" id="429991at2759"/>